<comment type="catalytic activity">
    <reaction evidence="1">
        <text>O-phospho-L-seryl-[protein] + H2O = L-seryl-[protein] + phosphate</text>
        <dbReference type="Rhea" id="RHEA:20629"/>
        <dbReference type="Rhea" id="RHEA-COMP:9863"/>
        <dbReference type="Rhea" id="RHEA-COMP:11604"/>
        <dbReference type="ChEBI" id="CHEBI:15377"/>
        <dbReference type="ChEBI" id="CHEBI:29999"/>
        <dbReference type="ChEBI" id="CHEBI:43474"/>
        <dbReference type="ChEBI" id="CHEBI:83421"/>
        <dbReference type="EC" id="3.1.3.16"/>
    </reaction>
</comment>
<dbReference type="InterPro" id="IPR001932">
    <property type="entry name" value="PPM-type_phosphatase-like_dom"/>
</dbReference>
<evidence type="ECO:0000313" key="4">
    <source>
        <dbReference type="EMBL" id="TFY72702.1"/>
    </source>
</evidence>
<dbReference type="PROSITE" id="PS51746">
    <property type="entry name" value="PPM_2"/>
    <property type="match status" value="1"/>
</dbReference>
<evidence type="ECO:0000256" key="1">
    <source>
        <dbReference type="RuleBase" id="RU366020"/>
    </source>
</evidence>
<keyword evidence="1" id="KW-0464">Manganese</keyword>
<dbReference type="EC" id="3.1.3.16" evidence="1"/>
<protein>
    <recommendedName>
        <fullName evidence="1">Protein phosphatase</fullName>
        <ecNumber evidence="1">3.1.3.16</ecNumber>
    </recommendedName>
</protein>
<accession>A0A4Y9ZDP4</accession>
<comment type="cofactor">
    <cofactor evidence="1">
        <name>Mg(2+)</name>
        <dbReference type="ChEBI" id="CHEBI:18420"/>
    </cofactor>
</comment>
<keyword evidence="1" id="KW-0479">Metal-binding</keyword>
<evidence type="ECO:0000256" key="2">
    <source>
        <dbReference type="SAM" id="MobiDB-lite"/>
    </source>
</evidence>
<proteinExistence type="inferred from homology"/>
<comment type="similarity">
    <text evidence="1">Belongs to the PP2C family.</text>
</comment>
<gene>
    <name evidence="4" type="ORF">EVG20_g301</name>
</gene>
<feature type="region of interest" description="Disordered" evidence="2">
    <location>
        <begin position="47"/>
        <end position="77"/>
    </location>
</feature>
<dbReference type="PANTHER" id="PTHR12320:SF1">
    <property type="entry name" value="PROTEIN PHOSPHATASE PTC7 HOMOLOG"/>
    <property type="match status" value="1"/>
</dbReference>
<organism evidence="4 5">
    <name type="scientific">Dentipellis fragilis</name>
    <dbReference type="NCBI Taxonomy" id="205917"/>
    <lineage>
        <taxon>Eukaryota</taxon>
        <taxon>Fungi</taxon>
        <taxon>Dikarya</taxon>
        <taxon>Basidiomycota</taxon>
        <taxon>Agaricomycotina</taxon>
        <taxon>Agaricomycetes</taxon>
        <taxon>Russulales</taxon>
        <taxon>Hericiaceae</taxon>
        <taxon>Dentipellis</taxon>
    </lineage>
</organism>
<evidence type="ECO:0000259" key="3">
    <source>
        <dbReference type="PROSITE" id="PS51746"/>
    </source>
</evidence>
<feature type="domain" description="PPM-type phosphatase" evidence="3">
    <location>
        <begin position="131"/>
        <end position="357"/>
    </location>
</feature>
<dbReference type="Proteomes" id="UP000298327">
    <property type="component" value="Unassembled WGS sequence"/>
</dbReference>
<dbReference type="PANTHER" id="PTHR12320">
    <property type="entry name" value="PROTEIN PHOSPHATASE 2C"/>
    <property type="match status" value="1"/>
</dbReference>
<comment type="cofactor">
    <cofactor evidence="1">
        <name>Mn(2+)</name>
        <dbReference type="ChEBI" id="CHEBI:29035"/>
    </cofactor>
</comment>
<dbReference type="AlphaFoldDB" id="A0A4Y9ZDP4"/>
<keyword evidence="1" id="KW-0460">Magnesium</keyword>
<dbReference type="InterPro" id="IPR036457">
    <property type="entry name" value="PPM-type-like_dom_sf"/>
</dbReference>
<dbReference type="OrthoDB" id="60843at2759"/>
<dbReference type="Gene3D" id="3.60.40.10">
    <property type="entry name" value="PPM-type phosphatase domain"/>
    <property type="match status" value="1"/>
</dbReference>
<comment type="catalytic activity">
    <reaction evidence="1">
        <text>O-phospho-L-threonyl-[protein] + H2O = L-threonyl-[protein] + phosphate</text>
        <dbReference type="Rhea" id="RHEA:47004"/>
        <dbReference type="Rhea" id="RHEA-COMP:11060"/>
        <dbReference type="Rhea" id="RHEA-COMP:11605"/>
        <dbReference type="ChEBI" id="CHEBI:15377"/>
        <dbReference type="ChEBI" id="CHEBI:30013"/>
        <dbReference type="ChEBI" id="CHEBI:43474"/>
        <dbReference type="ChEBI" id="CHEBI:61977"/>
        <dbReference type="EC" id="3.1.3.16"/>
    </reaction>
</comment>
<dbReference type="GO" id="GO:0004722">
    <property type="term" value="F:protein serine/threonine phosphatase activity"/>
    <property type="evidence" value="ECO:0007669"/>
    <property type="project" value="UniProtKB-EC"/>
</dbReference>
<name>A0A4Y9ZDP4_9AGAM</name>
<comment type="caution">
    <text evidence="4">The sequence shown here is derived from an EMBL/GenBank/DDBJ whole genome shotgun (WGS) entry which is preliminary data.</text>
</comment>
<evidence type="ECO:0000313" key="5">
    <source>
        <dbReference type="Proteomes" id="UP000298327"/>
    </source>
</evidence>
<keyword evidence="1" id="KW-0904">Protein phosphatase</keyword>
<keyword evidence="1" id="KW-0378">Hydrolase</keyword>
<reference evidence="4 5" key="1">
    <citation type="submission" date="2019-02" db="EMBL/GenBank/DDBJ databases">
        <title>Genome sequencing of the rare red list fungi Dentipellis fragilis.</title>
        <authorList>
            <person name="Buettner E."/>
            <person name="Kellner H."/>
        </authorList>
    </citation>
    <scope>NUCLEOTIDE SEQUENCE [LARGE SCALE GENOMIC DNA]</scope>
    <source>
        <strain evidence="4 5">DSM 105465</strain>
    </source>
</reference>
<dbReference type="InterPro" id="IPR039123">
    <property type="entry name" value="PPTC7"/>
</dbReference>
<dbReference type="GO" id="GO:0046872">
    <property type="term" value="F:metal ion binding"/>
    <property type="evidence" value="ECO:0007669"/>
    <property type="project" value="UniProtKB-UniRule"/>
</dbReference>
<dbReference type="SUPFAM" id="SSF81606">
    <property type="entry name" value="PP2C-like"/>
    <property type="match status" value="1"/>
</dbReference>
<dbReference type="STRING" id="205917.A0A4Y9ZDP4"/>
<sequence>MTIRLPKFPHASFVLTATVSPRNRHAARTCVRFASNMPRPYRFHIGASWQAKPPDPPSKRHPIANNTEPFAPDSPIGIWRDKTLSRPKAGSSKSAGEDFFYIEDVSLIFADAKSIGGAYPLAWPMGAHVPRTSVCEECMAWRAGDRPTQDYEDREEVEGWELSPSECLALAHDGVMRERAVLAGSSTACIINLNASNGVLRAANLGDSGFMIIRTSSVFYRQASQTHFFNCPLQLAKLPSHVEHEDMAVDKPSDADLYETKLRDGDIVIAYTDGLSDNVFNNEILSLCSLVSRAGGPEDVQVQTMADRTVEYARACMSSKVRVSPFEISAYTEAAAREGLFYRGGKMDDVTVVVALVREVL</sequence>
<dbReference type="EMBL" id="SEOQ01000007">
    <property type="protein sequence ID" value="TFY72702.1"/>
    <property type="molecule type" value="Genomic_DNA"/>
</dbReference>
<keyword evidence="5" id="KW-1185">Reference proteome</keyword>